<name>A0ABT2EG54_9GAMM</name>
<organism evidence="2 3">
    <name type="scientific">Halomonas dongshanensis</name>
    <dbReference type="NCBI Taxonomy" id="2890835"/>
    <lineage>
        <taxon>Bacteria</taxon>
        <taxon>Pseudomonadati</taxon>
        <taxon>Pseudomonadota</taxon>
        <taxon>Gammaproteobacteria</taxon>
        <taxon>Oceanospirillales</taxon>
        <taxon>Halomonadaceae</taxon>
        <taxon>Halomonas</taxon>
    </lineage>
</organism>
<proteinExistence type="predicted"/>
<protein>
    <submittedName>
        <fullName evidence="2">Uncharacterized protein</fullName>
    </submittedName>
</protein>
<reference evidence="2" key="1">
    <citation type="submission" date="2021-11" db="EMBL/GenBank/DDBJ databases">
        <title>Halomonas sp., isolated from a coastal aquaculture zone in Dongshan Bay.</title>
        <authorList>
            <person name="Lin W."/>
        </authorList>
    </citation>
    <scope>NUCLEOTIDE SEQUENCE</scope>
    <source>
        <strain evidence="2">Yzlin-01</strain>
    </source>
</reference>
<accession>A0ABT2EG54</accession>
<comment type="caution">
    <text evidence="2">The sequence shown here is derived from an EMBL/GenBank/DDBJ whole genome shotgun (WGS) entry which is preliminary data.</text>
</comment>
<evidence type="ECO:0000313" key="2">
    <source>
        <dbReference type="EMBL" id="MCS2610573.1"/>
    </source>
</evidence>
<dbReference type="RefSeq" id="WP_259037065.1">
    <property type="nucleotide sequence ID" value="NZ_JAJISC010000007.1"/>
</dbReference>
<evidence type="ECO:0000313" key="3">
    <source>
        <dbReference type="Proteomes" id="UP001165542"/>
    </source>
</evidence>
<feature type="region of interest" description="Disordered" evidence="1">
    <location>
        <begin position="38"/>
        <end position="61"/>
    </location>
</feature>
<sequence length="79" mass="9035">MEHVDHCKKCGKEIITEDNDDKKNEQHPHEEICDTCGAEVHDDKDHPEFEVDGKDDTEHPVEKGLRKVTDAITGDKKKI</sequence>
<feature type="compositionally biased region" description="Basic and acidic residues" evidence="1">
    <location>
        <begin position="39"/>
        <end position="61"/>
    </location>
</feature>
<gene>
    <name evidence="2" type="ORF">LLY24_14735</name>
</gene>
<dbReference type="EMBL" id="JAJISC010000007">
    <property type="protein sequence ID" value="MCS2610573.1"/>
    <property type="molecule type" value="Genomic_DNA"/>
</dbReference>
<evidence type="ECO:0000256" key="1">
    <source>
        <dbReference type="SAM" id="MobiDB-lite"/>
    </source>
</evidence>
<dbReference type="Proteomes" id="UP001165542">
    <property type="component" value="Unassembled WGS sequence"/>
</dbReference>
<keyword evidence="3" id="KW-1185">Reference proteome</keyword>